<evidence type="ECO:0000313" key="16">
    <source>
        <dbReference type="EMBL" id="CAK9179822.1"/>
    </source>
</evidence>
<comment type="subcellular location">
    <subcellularLocation>
        <location evidence="1 13">Secreted</location>
        <location evidence="1 13">Cell wall</location>
    </subcellularLocation>
</comment>
<dbReference type="GO" id="GO:0030599">
    <property type="term" value="F:pectinesterase activity"/>
    <property type="evidence" value="ECO:0007669"/>
    <property type="project" value="UniProtKB-UniRule"/>
</dbReference>
<dbReference type="InterPro" id="IPR000070">
    <property type="entry name" value="Pectinesterase_cat"/>
</dbReference>
<dbReference type="SMART" id="SM00856">
    <property type="entry name" value="PMEI"/>
    <property type="match status" value="1"/>
</dbReference>
<dbReference type="GO" id="GO:0042545">
    <property type="term" value="P:cell wall modification"/>
    <property type="evidence" value="ECO:0007669"/>
    <property type="project" value="UniProtKB-UniRule"/>
</dbReference>
<keyword evidence="13" id="KW-0964">Secreted</keyword>
<dbReference type="Gene3D" id="1.20.140.40">
    <property type="entry name" value="Invertase/pectin methylesterase inhibitor family protein"/>
    <property type="match status" value="1"/>
</dbReference>
<evidence type="ECO:0000256" key="1">
    <source>
        <dbReference type="ARBA" id="ARBA00004191"/>
    </source>
</evidence>
<dbReference type="InterPro" id="IPR006501">
    <property type="entry name" value="Pectinesterase_inhib_dom"/>
</dbReference>
<evidence type="ECO:0000259" key="15">
    <source>
        <dbReference type="SMART" id="SM00856"/>
    </source>
</evidence>
<keyword evidence="10" id="KW-0325">Glycoprotein</keyword>
<evidence type="ECO:0000256" key="12">
    <source>
        <dbReference type="ARBA" id="ARBA00047928"/>
    </source>
</evidence>
<gene>
    <name evidence="16" type="ORF">ILEXP_LOCUS49776</name>
</gene>
<comment type="caution">
    <text evidence="16">The sequence shown here is derived from an EMBL/GenBank/DDBJ whole genome shotgun (WGS) entry which is preliminary data.</text>
</comment>
<keyword evidence="14" id="KW-0472">Membrane</keyword>
<evidence type="ECO:0000256" key="5">
    <source>
        <dbReference type="ARBA" id="ARBA00013229"/>
    </source>
</evidence>
<evidence type="ECO:0000256" key="3">
    <source>
        <dbReference type="ARBA" id="ARBA00006027"/>
    </source>
</evidence>
<evidence type="ECO:0000256" key="6">
    <source>
        <dbReference type="ARBA" id="ARBA00022512"/>
    </source>
</evidence>
<evidence type="ECO:0000256" key="7">
    <source>
        <dbReference type="ARBA" id="ARBA00022801"/>
    </source>
</evidence>
<comment type="similarity">
    <text evidence="4">In the C-terminal section; belongs to the pectinesterase family.</text>
</comment>
<keyword evidence="9" id="KW-1015">Disulfide bond</keyword>
<dbReference type="NCBIfam" id="TIGR01614">
    <property type="entry name" value="PME_inhib"/>
    <property type="match status" value="1"/>
</dbReference>
<comment type="function">
    <text evidence="13">Acts in the modification of cell walls via demethylesterification of cell wall pectin.</text>
</comment>
<dbReference type="SUPFAM" id="SSF101148">
    <property type="entry name" value="Plant invertase/pectin methylesterase inhibitor"/>
    <property type="match status" value="1"/>
</dbReference>
<evidence type="ECO:0000313" key="17">
    <source>
        <dbReference type="Proteomes" id="UP001642360"/>
    </source>
</evidence>
<keyword evidence="14" id="KW-1133">Transmembrane helix</keyword>
<comment type="catalytic activity">
    <reaction evidence="12 13">
        <text>[(1-&gt;4)-alpha-D-galacturonosyl methyl ester](n) + n H2O = [(1-&gt;4)-alpha-D-galacturonosyl](n) + n methanol + n H(+)</text>
        <dbReference type="Rhea" id="RHEA:22380"/>
        <dbReference type="Rhea" id="RHEA-COMP:14570"/>
        <dbReference type="Rhea" id="RHEA-COMP:14573"/>
        <dbReference type="ChEBI" id="CHEBI:15377"/>
        <dbReference type="ChEBI" id="CHEBI:15378"/>
        <dbReference type="ChEBI" id="CHEBI:17790"/>
        <dbReference type="ChEBI" id="CHEBI:140522"/>
        <dbReference type="ChEBI" id="CHEBI:140523"/>
        <dbReference type="EC" id="3.1.1.11"/>
    </reaction>
</comment>
<evidence type="ECO:0000256" key="10">
    <source>
        <dbReference type="ARBA" id="ARBA00023180"/>
    </source>
</evidence>
<protein>
    <recommendedName>
        <fullName evidence="5 13">Pectinesterase</fullName>
        <ecNumber evidence="5 13">3.1.1.11</ecNumber>
    </recommendedName>
</protein>
<dbReference type="EMBL" id="CAUOFW020007613">
    <property type="protein sequence ID" value="CAK9179822.1"/>
    <property type="molecule type" value="Genomic_DNA"/>
</dbReference>
<evidence type="ECO:0000256" key="4">
    <source>
        <dbReference type="ARBA" id="ARBA00007786"/>
    </source>
</evidence>
<comment type="pathway">
    <text evidence="2 13">Glycan metabolism; pectin degradation; 2-dehydro-3-deoxy-D-gluconate from pectin: step 1/5.</text>
</comment>
<feature type="domain" description="Pectinesterase inhibitor" evidence="15">
    <location>
        <begin position="69"/>
        <end position="225"/>
    </location>
</feature>
<dbReference type="Pfam" id="PF01095">
    <property type="entry name" value="Pectinesterase"/>
    <property type="match status" value="1"/>
</dbReference>
<dbReference type="InterPro" id="IPR018040">
    <property type="entry name" value="Pectinesterase_Tyr_AS"/>
</dbReference>
<evidence type="ECO:0000256" key="2">
    <source>
        <dbReference type="ARBA" id="ARBA00005184"/>
    </source>
</evidence>
<dbReference type="EC" id="3.1.1.11" evidence="5 13"/>
<dbReference type="GO" id="GO:0045490">
    <property type="term" value="P:pectin catabolic process"/>
    <property type="evidence" value="ECO:0007669"/>
    <property type="project" value="UniProtKB-UniRule"/>
</dbReference>
<dbReference type="Proteomes" id="UP001642360">
    <property type="component" value="Unassembled WGS sequence"/>
</dbReference>
<dbReference type="AlphaFoldDB" id="A0ABC8UFN7"/>
<dbReference type="InterPro" id="IPR012334">
    <property type="entry name" value="Pectin_lyas_fold"/>
</dbReference>
<evidence type="ECO:0000256" key="13">
    <source>
        <dbReference type="RuleBase" id="RU000589"/>
    </source>
</evidence>
<dbReference type="SUPFAM" id="SSF51126">
    <property type="entry name" value="Pectin lyase-like"/>
    <property type="match status" value="1"/>
</dbReference>
<dbReference type="Pfam" id="PF04043">
    <property type="entry name" value="PMEI"/>
    <property type="match status" value="1"/>
</dbReference>
<feature type="transmembrane region" description="Helical" evidence="14">
    <location>
        <begin position="29"/>
        <end position="52"/>
    </location>
</feature>
<dbReference type="CDD" id="cd15798">
    <property type="entry name" value="PMEI-like_3"/>
    <property type="match status" value="1"/>
</dbReference>
<keyword evidence="14" id="KW-0812">Transmembrane</keyword>
<evidence type="ECO:0000256" key="9">
    <source>
        <dbReference type="ARBA" id="ARBA00023157"/>
    </source>
</evidence>
<reference evidence="16 17" key="1">
    <citation type="submission" date="2024-02" db="EMBL/GenBank/DDBJ databases">
        <authorList>
            <person name="Vignale AGUSTIN F."/>
            <person name="Sosa J E."/>
            <person name="Modenutti C."/>
        </authorList>
    </citation>
    <scope>NUCLEOTIDE SEQUENCE [LARGE SCALE GENOMIC DNA]</scope>
</reference>
<keyword evidence="8 13" id="KW-0063">Aspartyl esterase</keyword>
<keyword evidence="6 13" id="KW-0134">Cell wall</keyword>
<keyword evidence="17" id="KW-1185">Reference proteome</keyword>
<keyword evidence="11 13" id="KW-0961">Cell wall biogenesis/degradation</keyword>
<sequence>MDTIKSFKGYGKVNEIEEQGFRRNTRKRLIILIVSSVILVAVIIGAVVGTVLHKRNRNGSDEVPSTPTSPAAALKAVCSQTQYPESCFNSIKTVETSDSTTDPEEFFKISLQVVLNSLSELSTLSEEWVNKTNDAKLKAAFDVCQTAFDDAVDRLSDSISYMNVSDGQKILSVAKINDLKTWLSTTITDQQTCLDALEEVNSTLPEEWKGPMNNSTEFASNSLAIVAKILGILSDFNIPIHRKLLGTADIISGFPNWVGAGDRRLLQATSPKPQLIVAEDGSGNFKTIKEALAKVPKKSNQRLVIYVKAGVYVENVNLDKSMWNVMMYGDGSNKTIVSGSLNFVDGTPTFSTATFGIHK</sequence>
<dbReference type="PROSITE" id="PS00800">
    <property type="entry name" value="PECTINESTERASE_1"/>
    <property type="match status" value="1"/>
</dbReference>
<evidence type="ECO:0000256" key="8">
    <source>
        <dbReference type="ARBA" id="ARBA00023085"/>
    </source>
</evidence>
<dbReference type="PANTHER" id="PTHR31707">
    <property type="entry name" value="PECTINESTERASE"/>
    <property type="match status" value="1"/>
</dbReference>
<evidence type="ECO:0000256" key="11">
    <source>
        <dbReference type="ARBA" id="ARBA00023316"/>
    </source>
</evidence>
<comment type="similarity">
    <text evidence="3">In the N-terminal section; belongs to the PMEI family.</text>
</comment>
<evidence type="ECO:0000256" key="14">
    <source>
        <dbReference type="SAM" id="Phobius"/>
    </source>
</evidence>
<dbReference type="InterPro" id="IPR035513">
    <property type="entry name" value="Invertase/methylesterase_inhib"/>
</dbReference>
<name>A0ABC8UFN7_9AQUA</name>
<accession>A0ABC8UFN7</accession>
<keyword evidence="7 13" id="KW-0378">Hydrolase</keyword>
<dbReference type="InterPro" id="IPR011050">
    <property type="entry name" value="Pectin_lyase_fold/virulence"/>
</dbReference>
<proteinExistence type="inferred from homology"/>
<dbReference type="FunFam" id="1.20.140.40:FF:000010">
    <property type="entry name" value="Pectinesterase"/>
    <property type="match status" value="1"/>
</dbReference>
<dbReference type="Gene3D" id="2.160.20.10">
    <property type="entry name" value="Single-stranded right-handed beta-helix, Pectin lyase-like"/>
    <property type="match status" value="1"/>
</dbReference>
<organism evidence="16 17">
    <name type="scientific">Ilex paraguariensis</name>
    <name type="common">yerba mate</name>
    <dbReference type="NCBI Taxonomy" id="185542"/>
    <lineage>
        <taxon>Eukaryota</taxon>
        <taxon>Viridiplantae</taxon>
        <taxon>Streptophyta</taxon>
        <taxon>Embryophyta</taxon>
        <taxon>Tracheophyta</taxon>
        <taxon>Spermatophyta</taxon>
        <taxon>Magnoliopsida</taxon>
        <taxon>eudicotyledons</taxon>
        <taxon>Gunneridae</taxon>
        <taxon>Pentapetalae</taxon>
        <taxon>asterids</taxon>
        <taxon>campanulids</taxon>
        <taxon>Aquifoliales</taxon>
        <taxon>Aquifoliaceae</taxon>
        <taxon>Ilex</taxon>
    </lineage>
</organism>